<evidence type="ECO:0000256" key="6">
    <source>
        <dbReference type="ARBA" id="ARBA00023288"/>
    </source>
</evidence>
<comment type="similarity">
    <text evidence="2">Belongs to the NlpA lipoprotein family.</text>
</comment>
<dbReference type="AlphaFoldDB" id="A0A3S3UAK3"/>
<comment type="caution">
    <text evidence="8">The sequence shown here is derived from an EMBL/GenBank/DDBJ whole genome shotgun (WGS) entry which is preliminary data.</text>
</comment>
<evidence type="ECO:0000256" key="4">
    <source>
        <dbReference type="ARBA" id="ARBA00023136"/>
    </source>
</evidence>
<evidence type="ECO:0000256" key="3">
    <source>
        <dbReference type="ARBA" id="ARBA00022729"/>
    </source>
</evidence>
<dbReference type="SUPFAM" id="SSF53850">
    <property type="entry name" value="Periplasmic binding protein-like II"/>
    <property type="match status" value="1"/>
</dbReference>
<comment type="subcellular location">
    <subcellularLocation>
        <location evidence="1">Membrane</location>
        <topology evidence="1">Lipid-anchor</topology>
    </subcellularLocation>
</comment>
<keyword evidence="6" id="KW-0449">Lipoprotein</keyword>
<name>A0A3S3UAK3_9HYPH</name>
<feature type="chain" id="PRO_5018606532" evidence="7">
    <location>
        <begin position="23"/>
        <end position="260"/>
    </location>
</feature>
<dbReference type="GO" id="GO:0016020">
    <property type="term" value="C:membrane"/>
    <property type="evidence" value="ECO:0007669"/>
    <property type="project" value="UniProtKB-SubCell"/>
</dbReference>
<dbReference type="Pfam" id="PF03180">
    <property type="entry name" value="Lipoprotein_9"/>
    <property type="match status" value="1"/>
</dbReference>
<protein>
    <submittedName>
        <fullName evidence="8">MetQ/NlpA family ABC transporter substrate-binding protein</fullName>
    </submittedName>
</protein>
<dbReference type="RefSeq" id="WP_127728415.1">
    <property type="nucleotide sequence ID" value="NZ_SACP01000006.1"/>
</dbReference>
<evidence type="ECO:0000313" key="8">
    <source>
        <dbReference type="EMBL" id="RVU19481.1"/>
    </source>
</evidence>
<dbReference type="InterPro" id="IPR004872">
    <property type="entry name" value="Lipoprotein_NlpA"/>
</dbReference>
<dbReference type="PANTHER" id="PTHR30429:SF1">
    <property type="entry name" value="D-METHIONINE-BINDING LIPOPROTEIN METQ-RELATED"/>
    <property type="match status" value="1"/>
</dbReference>
<dbReference type="PIRSF" id="PIRSF002854">
    <property type="entry name" value="MetQ"/>
    <property type="match status" value="1"/>
</dbReference>
<evidence type="ECO:0000256" key="1">
    <source>
        <dbReference type="ARBA" id="ARBA00004635"/>
    </source>
</evidence>
<keyword evidence="9" id="KW-1185">Reference proteome</keyword>
<evidence type="ECO:0000256" key="7">
    <source>
        <dbReference type="SAM" id="SignalP"/>
    </source>
</evidence>
<keyword evidence="3 7" id="KW-0732">Signal</keyword>
<dbReference type="OrthoDB" id="9812878at2"/>
<keyword evidence="4" id="KW-0472">Membrane</keyword>
<dbReference type="Proteomes" id="UP000286997">
    <property type="component" value="Unassembled WGS sequence"/>
</dbReference>
<gene>
    <name evidence="8" type="ORF">EOE48_08785</name>
</gene>
<dbReference type="EMBL" id="SACP01000006">
    <property type="protein sequence ID" value="RVU19481.1"/>
    <property type="molecule type" value="Genomic_DNA"/>
</dbReference>
<keyword evidence="5" id="KW-0564">Palmitate</keyword>
<reference evidence="8 9" key="1">
    <citation type="submission" date="2019-01" db="EMBL/GenBank/DDBJ databases">
        <authorList>
            <person name="Chen W.-M."/>
        </authorList>
    </citation>
    <scope>NUCLEOTIDE SEQUENCE [LARGE SCALE GENOMIC DNA]</scope>
    <source>
        <strain evidence="8 9">TER-1</strain>
    </source>
</reference>
<dbReference type="Gene3D" id="3.40.190.10">
    <property type="entry name" value="Periplasmic binding protein-like II"/>
    <property type="match status" value="2"/>
</dbReference>
<dbReference type="NCBIfam" id="TIGR00363">
    <property type="entry name" value="MetQ/NlpA family lipoprotein"/>
    <property type="match status" value="1"/>
</dbReference>
<sequence>MKTFRFVASLLTLVVSLGVAEAETIKVGATTGPHAEVLEAAAKVAARDGLTVQIVEFNDYIQPNAALAAGDLQANSYQHPPFLKAQIEARGYDIVPVGRTVLFPIAVYSRKHKRLEDLPKGSLISIGSDPANEARSLILLQEAGLLTLRPGSEARATPLDIVDNPKGLRFRELEAAQLVHALDDVDASVINANYALLAGFNPQRDSILLEKPQSQYVCEIVVRARDRDAPWVKKLVAAYQSPDVKAFIEKRFPGAGFAGW</sequence>
<evidence type="ECO:0000313" key="9">
    <source>
        <dbReference type="Proteomes" id="UP000286997"/>
    </source>
</evidence>
<evidence type="ECO:0000256" key="5">
    <source>
        <dbReference type="ARBA" id="ARBA00023139"/>
    </source>
</evidence>
<organism evidence="8 9">
    <name type="scientific">Methylobacterium oryzihabitans</name>
    <dbReference type="NCBI Taxonomy" id="2499852"/>
    <lineage>
        <taxon>Bacteria</taxon>
        <taxon>Pseudomonadati</taxon>
        <taxon>Pseudomonadota</taxon>
        <taxon>Alphaproteobacteria</taxon>
        <taxon>Hyphomicrobiales</taxon>
        <taxon>Methylobacteriaceae</taxon>
        <taxon>Methylobacterium</taxon>
    </lineage>
</organism>
<dbReference type="PANTHER" id="PTHR30429">
    <property type="entry name" value="D-METHIONINE-BINDING LIPOPROTEIN METQ"/>
    <property type="match status" value="1"/>
</dbReference>
<dbReference type="CDD" id="cd13598">
    <property type="entry name" value="PBP2_lipoprotein_IlpA_like"/>
    <property type="match status" value="1"/>
</dbReference>
<accession>A0A3S3UAK3</accession>
<feature type="signal peptide" evidence="7">
    <location>
        <begin position="1"/>
        <end position="22"/>
    </location>
</feature>
<evidence type="ECO:0000256" key="2">
    <source>
        <dbReference type="ARBA" id="ARBA00008973"/>
    </source>
</evidence>
<proteinExistence type="inferred from homology"/>